<dbReference type="Gene3D" id="2.40.160.60">
    <property type="entry name" value="Outer membrane protein transport protein (OMPP1/FadL/TodX)"/>
    <property type="match status" value="1"/>
</dbReference>
<keyword evidence="3" id="KW-0812">Transmembrane</keyword>
<keyword evidence="6" id="KW-0998">Cell outer membrane</keyword>
<gene>
    <name evidence="7" type="ORF">MNBD_GAMMA11-772</name>
</gene>
<dbReference type="PANTHER" id="PTHR35093:SF8">
    <property type="entry name" value="OUTER MEMBRANE PROTEIN NMB0088-RELATED"/>
    <property type="match status" value="1"/>
</dbReference>
<keyword evidence="4" id="KW-0732">Signal</keyword>
<accession>A0A3B0X2P1</accession>
<evidence type="ECO:0000256" key="5">
    <source>
        <dbReference type="ARBA" id="ARBA00023136"/>
    </source>
</evidence>
<evidence type="ECO:0000256" key="4">
    <source>
        <dbReference type="ARBA" id="ARBA00022729"/>
    </source>
</evidence>
<dbReference type="GO" id="GO:0015483">
    <property type="term" value="F:long-chain fatty acid transporting porin activity"/>
    <property type="evidence" value="ECO:0007669"/>
    <property type="project" value="TreeGrafter"/>
</dbReference>
<evidence type="ECO:0000256" key="6">
    <source>
        <dbReference type="ARBA" id="ARBA00023237"/>
    </source>
</evidence>
<dbReference type="InterPro" id="IPR005017">
    <property type="entry name" value="OMPP1/FadL/TodX"/>
</dbReference>
<keyword evidence="5" id="KW-0472">Membrane</keyword>
<proteinExistence type="predicted"/>
<name>A0A3B0X2P1_9ZZZZ</name>
<reference evidence="7" key="1">
    <citation type="submission" date="2018-06" db="EMBL/GenBank/DDBJ databases">
        <authorList>
            <person name="Zhirakovskaya E."/>
        </authorList>
    </citation>
    <scope>NUCLEOTIDE SEQUENCE</scope>
</reference>
<evidence type="ECO:0000313" key="7">
    <source>
        <dbReference type="EMBL" id="VAW58713.1"/>
    </source>
</evidence>
<comment type="subcellular location">
    <subcellularLocation>
        <location evidence="1">Cell outer membrane</location>
        <topology evidence="1">Multi-pass membrane protein</topology>
    </subcellularLocation>
</comment>
<sequence length="462" mass="50042">MCLKILKNNFIKLKRMGLNEMKIMWKKHTKLSLALAVCFTPALAHATNGLFMIGYGNKSRAMGGVSIATPLDTLSAASNPATISGMGDQFDIGMDIFVAEVEAQLGSVTAESEASINGLGLENTFFMPALGITYQYSDDITLGFSMVPVGGGGTLFRTNFFNAAAAGTTNVSNINDKLGVDLSIAEMNTTIAYKINENNHVGASFVVGIARFNAYGLGLFDNFTQTQGSTDNFTNQGKDWTGGVGMQFGWMGTYDNLTLGAEYTSKVYMDEFDRYTELFAESGKFDIPASVGLGISYKVMPELLVALDVTYTFYEDVKAVSNLGPNLAGDPTGPLGPPAEGRRLGLDNGLGFGWTNQTVFKLGLQYDLSQSFILRAGWNYGESPINESREIIFNLLAPATAENHLTLGGTYIIDEDMELNFSYVHAFENEQFGPTYISDDGSNFGRIKMTQNSVGGSLSWKF</sequence>
<dbReference type="EMBL" id="UOFG01000046">
    <property type="protein sequence ID" value="VAW58713.1"/>
    <property type="molecule type" value="Genomic_DNA"/>
</dbReference>
<dbReference type="AlphaFoldDB" id="A0A3B0X2P1"/>
<dbReference type="GO" id="GO:0009279">
    <property type="term" value="C:cell outer membrane"/>
    <property type="evidence" value="ECO:0007669"/>
    <property type="project" value="UniProtKB-SubCell"/>
</dbReference>
<organism evidence="7">
    <name type="scientific">hydrothermal vent metagenome</name>
    <dbReference type="NCBI Taxonomy" id="652676"/>
    <lineage>
        <taxon>unclassified sequences</taxon>
        <taxon>metagenomes</taxon>
        <taxon>ecological metagenomes</taxon>
    </lineage>
</organism>
<dbReference type="Pfam" id="PF03349">
    <property type="entry name" value="Toluene_X"/>
    <property type="match status" value="1"/>
</dbReference>
<evidence type="ECO:0000256" key="3">
    <source>
        <dbReference type="ARBA" id="ARBA00022692"/>
    </source>
</evidence>
<evidence type="ECO:0000256" key="2">
    <source>
        <dbReference type="ARBA" id="ARBA00022452"/>
    </source>
</evidence>
<keyword evidence="2" id="KW-1134">Transmembrane beta strand</keyword>
<dbReference type="PANTHER" id="PTHR35093">
    <property type="entry name" value="OUTER MEMBRANE PROTEIN NMB0088-RELATED"/>
    <property type="match status" value="1"/>
</dbReference>
<protein>
    <submittedName>
        <fullName evidence="7">Putative facilitator of salicylate uptake</fullName>
    </submittedName>
</protein>
<evidence type="ECO:0000256" key="1">
    <source>
        <dbReference type="ARBA" id="ARBA00004571"/>
    </source>
</evidence>
<dbReference type="SUPFAM" id="SSF56935">
    <property type="entry name" value="Porins"/>
    <property type="match status" value="1"/>
</dbReference>